<evidence type="ECO:0000313" key="2">
    <source>
        <dbReference type="Proteomes" id="UP000220959"/>
    </source>
</evidence>
<proteinExistence type="predicted"/>
<name>A0ACC9CY04_9FIRM</name>
<gene>
    <name evidence="1" type="ORF">CGS49_11880</name>
</gene>
<comment type="caution">
    <text evidence="1">The sequence shown here is derived from an EMBL/GenBank/DDBJ whole genome shotgun (WGS) entry which is preliminary data.</text>
</comment>
<dbReference type="EMBL" id="NMTR01000021">
    <property type="protein sequence ID" value="PDX60672.1"/>
    <property type="molecule type" value="Genomic_DNA"/>
</dbReference>
<keyword evidence="2" id="KW-1185">Reference proteome</keyword>
<dbReference type="Proteomes" id="UP000220959">
    <property type="component" value="Unassembled WGS sequence"/>
</dbReference>
<evidence type="ECO:0000313" key="1">
    <source>
        <dbReference type="EMBL" id="PDX60672.1"/>
    </source>
</evidence>
<organism evidence="1 2">
    <name type="scientific">Faecalibacterium langellae</name>
    <dbReference type="NCBI Taxonomy" id="3435293"/>
    <lineage>
        <taxon>Bacteria</taxon>
        <taxon>Bacillati</taxon>
        <taxon>Bacillota</taxon>
        <taxon>Clostridia</taxon>
        <taxon>Eubacteriales</taxon>
        <taxon>Oscillospiraceae</taxon>
        <taxon>Faecalibacterium</taxon>
    </lineage>
</organism>
<reference evidence="1 2" key="1">
    <citation type="journal article" date="2017" name="Front. Microbiol.">
        <title>New Insights into the Diversity of the Genus Faecalibacterium.</title>
        <authorList>
            <person name="Benevides L."/>
            <person name="Burman S."/>
            <person name="Martin R."/>
            <person name="Robert V."/>
            <person name="Thomas M."/>
            <person name="Miquel S."/>
            <person name="Chain F."/>
            <person name="Sokol H."/>
            <person name="Bermudez-Humaran L.G."/>
            <person name="Morrison M."/>
            <person name="Langella P."/>
            <person name="Azevedo V.A."/>
            <person name="Chatel J.M."/>
            <person name="Soares S."/>
        </authorList>
    </citation>
    <scope>NUCLEOTIDE SEQUENCE [LARGE SCALE GENOMIC DNA]</scope>
    <source>
        <strain evidence="2">CNCM I-4541</strain>
    </source>
</reference>
<protein>
    <submittedName>
        <fullName evidence="1">Uncharacterized protein</fullName>
    </submittedName>
</protein>
<accession>A0ACC9CY04</accession>
<sequence length="331" mass="34540">MKTKQRTLAVLLLLALLLGGLLWLVTRSNAAEEAASSAAAEGTIPLSNFAIGDLEQLQYIYGGETITLNYDSGSWTLADDPDYHLDASACNTMATALASLNAKRQLTAETGEDYGLTDPAVTVTVTANGQTSTFAFGTENPVTGDMYVQKEGDDAIYTVSGNKAACFELTKADLFGAFNPAGLTASALESVSITTNSGILSLNAVSEPVETESSSEDASSESSADSAEYQTVWRLADEPDAALDETKVQSILSALSSYVSAQVTDADPSAYGFDAPLATVQAATADGTVTLRYASNADGCWLMTEGDSSVYAVDLSTVQALLTTADQLKTE</sequence>